<evidence type="ECO:0000313" key="3">
    <source>
        <dbReference type="Proteomes" id="UP000799766"/>
    </source>
</evidence>
<dbReference type="AlphaFoldDB" id="A0A6A6P0J2"/>
<protein>
    <submittedName>
        <fullName evidence="2">Uncharacterized protein</fullName>
    </submittedName>
</protein>
<accession>A0A6A6P0J2</accession>
<evidence type="ECO:0000313" key="2">
    <source>
        <dbReference type="EMBL" id="KAF2456983.1"/>
    </source>
</evidence>
<dbReference type="Proteomes" id="UP000799766">
    <property type="component" value="Unassembled WGS sequence"/>
</dbReference>
<name>A0A6A6P0J2_9PEZI</name>
<gene>
    <name evidence="2" type="ORF">BDY21DRAFT_372414</name>
</gene>
<sequence length="222" mass="24687">MPIAHEYIGQIRAQLPAQGYAPVGQVPAMNLQPGLGHPDHEFNEFGAPMPQPFLPQQQQVVSSATNVEAQPPDPAYTQPPQHQDDFIPPRQQPRLCSPFLFEERQPWPAQRNLAPEVPQRASTTLPPHQALSRPPETTQYIPTRPMDPSLLVSDHPPVTPVHQQLLHPDRVVPLIAGRTIATTSRAPIDPQLQQTGNPMERYRFGFPPVNSEFDNTDSLSGI</sequence>
<dbReference type="EMBL" id="MU001682">
    <property type="protein sequence ID" value="KAF2456983.1"/>
    <property type="molecule type" value="Genomic_DNA"/>
</dbReference>
<evidence type="ECO:0000256" key="1">
    <source>
        <dbReference type="SAM" id="MobiDB-lite"/>
    </source>
</evidence>
<reference evidence="2" key="1">
    <citation type="journal article" date="2020" name="Stud. Mycol.">
        <title>101 Dothideomycetes genomes: a test case for predicting lifestyles and emergence of pathogens.</title>
        <authorList>
            <person name="Haridas S."/>
            <person name="Albert R."/>
            <person name="Binder M."/>
            <person name="Bloem J."/>
            <person name="Labutti K."/>
            <person name="Salamov A."/>
            <person name="Andreopoulos B."/>
            <person name="Baker S."/>
            <person name="Barry K."/>
            <person name="Bills G."/>
            <person name="Bluhm B."/>
            <person name="Cannon C."/>
            <person name="Castanera R."/>
            <person name="Culley D."/>
            <person name="Daum C."/>
            <person name="Ezra D."/>
            <person name="Gonzalez J."/>
            <person name="Henrissat B."/>
            <person name="Kuo A."/>
            <person name="Liang C."/>
            <person name="Lipzen A."/>
            <person name="Lutzoni F."/>
            <person name="Magnuson J."/>
            <person name="Mondo S."/>
            <person name="Nolan M."/>
            <person name="Ohm R."/>
            <person name="Pangilinan J."/>
            <person name="Park H.-J."/>
            <person name="Ramirez L."/>
            <person name="Alfaro M."/>
            <person name="Sun H."/>
            <person name="Tritt A."/>
            <person name="Yoshinaga Y."/>
            <person name="Zwiers L.-H."/>
            <person name="Turgeon B."/>
            <person name="Goodwin S."/>
            <person name="Spatafora J."/>
            <person name="Crous P."/>
            <person name="Grigoriev I."/>
        </authorList>
    </citation>
    <scope>NUCLEOTIDE SEQUENCE</scope>
    <source>
        <strain evidence="2">ATCC 16933</strain>
    </source>
</reference>
<proteinExistence type="predicted"/>
<keyword evidence="3" id="KW-1185">Reference proteome</keyword>
<organism evidence="2 3">
    <name type="scientific">Lineolata rhizophorae</name>
    <dbReference type="NCBI Taxonomy" id="578093"/>
    <lineage>
        <taxon>Eukaryota</taxon>
        <taxon>Fungi</taxon>
        <taxon>Dikarya</taxon>
        <taxon>Ascomycota</taxon>
        <taxon>Pezizomycotina</taxon>
        <taxon>Dothideomycetes</taxon>
        <taxon>Dothideomycetes incertae sedis</taxon>
        <taxon>Lineolatales</taxon>
        <taxon>Lineolataceae</taxon>
        <taxon>Lineolata</taxon>
    </lineage>
</organism>
<feature type="region of interest" description="Disordered" evidence="1">
    <location>
        <begin position="52"/>
        <end position="82"/>
    </location>
</feature>